<dbReference type="InterPro" id="IPR006009">
    <property type="entry name" value="GlcNAc_MurG"/>
</dbReference>
<evidence type="ECO:0000256" key="3">
    <source>
        <dbReference type="ARBA" id="ARBA00022676"/>
    </source>
</evidence>
<dbReference type="InterPro" id="IPR007235">
    <property type="entry name" value="Glyco_trans_28_C"/>
</dbReference>
<comment type="function">
    <text evidence="10">Cell wall formation. Catalyzes the transfer of a GlcNAc subunit on undecaprenyl-pyrophosphoryl-MurNAc-pentapeptide (lipid intermediate I) to form undecaprenyl-pyrophosphoryl-MurNAc-(pentapeptide)GlcNAc (lipid intermediate II).</text>
</comment>
<comment type="subcellular location">
    <subcellularLocation>
        <location evidence="10">Cell membrane</location>
        <topology evidence="10">Peripheral membrane protein</topology>
        <orientation evidence="10">Cytoplasmic side</orientation>
    </subcellularLocation>
</comment>
<dbReference type="PANTHER" id="PTHR21015">
    <property type="entry name" value="UDP-N-ACETYLGLUCOSAMINE--N-ACETYLMURAMYL-(PENTAPEPTIDE) PYROPHOSPHORYL-UNDECAPRENOL N-ACETYLGLUCOSAMINE TRANSFERASE 1"/>
    <property type="match status" value="1"/>
</dbReference>
<evidence type="ECO:0000256" key="4">
    <source>
        <dbReference type="ARBA" id="ARBA00022679"/>
    </source>
</evidence>
<dbReference type="CDD" id="cd03785">
    <property type="entry name" value="GT28_MurG"/>
    <property type="match status" value="1"/>
</dbReference>
<keyword evidence="7 10" id="KW-0472">Membrane</keyword>
<comment type="similarity">
    <text evidence="10">Belongs to the glycosyltransferase 28 family. MurG subfamily.</text>
</comment>
<comment type="caution">
    <text evidence="10">Lacks conserved residue(s) required for the propagation of feature annotation.</text>
</comment>
<dbReference type="Gene3D" id="3.40.50.2000">
    <property type="entry name" value="Glycogen Phosphorylase B"/>
    <property type="match status" value="2"/>
</dbReference>
<comment type="catalytic activity">
    <reaction evidence="10">
        <text>di-trans,octa-cis-undecaprenyl diphospho-N-acetyl-alpha-D-muramoyl-L-alanyl-D-glutamyl-meso-2,6-diaminopimeloyl-D-alanyl-D-alanine + UDP-N-acetyl-alpha-D-glucosamine = di-trans,octa-cis-undecaprenyl diphospho-[N-acetyl-alpha-D-glucosaminyl-(1-&gt;4)]-N-acetyl-alpha-D-muramoyl-L-alanyl-D-glutamyl-meso-2,6-diaminopimeloyl-D-alanyl-D-alanine + UDP + H(+)</text>
        <dbReference type="Rhea" id="RHEA:31227"/>
        <dbReference type="ChEBI" id="CHEBI:15378"/>
        <dbReference type="ChEBI" id="CHEBI:57705"/>
        <dbReference type="ChEBI" id="CHEBI:58223"/>
        <dbReference type="ChEBI" id="CHEBI:61387"/>
        <dbReference type="ChEBI" id="CHEBI:61388"/>
        <dbReference type="EC" id="2.4.1.227"/>
    </reaction>
</comment>
<accession>A0ABU5E4V6</accession>
<dbReference type="HAMAP" id="MF_00033">
    <property type="entry name" value="MurG"/>
    <property type="match status" value="1"/>
</dbReference>
<dbReference type="RefSeq" id="WP_320506351.1">
    <property type="nucleotide sequence ID" value="NZ_JAXCLW010000001.1"/>
</dbReference>
<feature type="domain" description="Glycosyl transferase family 28 C-terminal" evidence="12">
    <location>
        <begin position="196"/>
        <end position="359"/>
    </location>
</feature>
<protein>
    <recommendedName>
        <fullName evidence="10">UDP-N-acetylglucosamine--N-acetylmuramyl-(pentapeptide) pyrophosphoryl-undecaprenol N-acetylglucosamine transferase</fullName>
        <ecNumber evidence="10">2.4.1.227</ecNumber>
    </recommendedName>
    <alternativeName>
        <fullName evidence="10">Undecaprenyl-PP-MurNAc-pentapeptide-UDPGlcNAc GlcNAc transferase</fullName>
    </alternativeName>
</protein>
<evidence type="ECO:0000259" key="11">
    <source>
        <dbReference type="Pfam" id="PF03033"/>
    </source>
</evidence>
<keyword evidence="2 10" id="KW-0132">Cell division</keyword>
<dbReference type="InterPro" id="IPR004276">
    <property type="entry name" value="GlycoTrans_28_N"/>
</dbReference>
<proteinExistence type="inferred from homology"/>
<feature type="binding site" evidence="10">
    <location>
        <position position="131"/>
    </location>
    <ligand>
        <name>UDP-N-acetyl-alpha-D-glucosamine</name>
        <dbReference type="ChEBI" id="CHEBI:57705"/>
    </ligand>
</feature>
<dbReference type="PANTHER" id="PTHR21015:SF22">
    <property type="entry name" value="GLYCOSYLTRANSFERASE"/>
    <property type="match status" value="1"/>
</dbReference>
<dbReference type="Pfam" id="PF04101">
    <property type="entry name" value="Glyco_tran_28_C"/>
    <property type="match status" value="1"/>
</dbReference>
<comment type="caution">
    <text evidence="13">The sequence shown here is derived from an EMBL/GenBank/DDBJ whole genome shotgun (WGS) entry which is preliminary data.</text>
</comment>
<dbReference type="GO" id="GO:0016757">
    <property type="term" value="F:glycosyltransferase activity"/>
    <property type="evidence" value="ECO:0007669"/>
    <property type="project" value="UniProtKB-KW"/>
</dbReference>
<dbReference type="EC" id="2.4.1.227" evidence="10"/>
<organism evidence="13 14">
    <name type="scientific">Dongia soli</name>
    <dbReference type="NCBI Taxonomy" id="600628"/>
    <lineage>
        <taxon>Bacteria</taxon>
        <taxon>Pseudomonadati</taxon>
        <taxon>Pseudomonadota</taxon>
        <taxon>Alphaproteobacteria</taxon>
        <taxon>Rhodospirillales</taxon>
        <taxon>Dongiaceae</taxon>
        <taxon>Dongia</taxon>
    </lineage>
</organism>
<name>A0ABU5E4V6_9PROT</name>
<dbReference type="Pfam" id="PF03033">
    <property type="entry name" value="Glyco_transf_28"/>
    <property type="match status" value="1"/>
</dbReference>
<evidence type="ECO:0000256" key="5">
    <source>
        <dbReference type="ARBA" id="ARBA00022960"/>
    </source>
</evidence>
<feature type="binding site" evidence="10">
    <location>
        <position position="303"/>
    </location>
    <ligand>
        <name>UDP-N-acetyl-alpha-D-glucosamine</name>
        <dbReference type="ChEBI" id="CHEBI:57705"/>
    </ligand>
</feature>
<keyword evidence="4 10" id="KW-0808">Transferase</keyword>
<feature type="domain" description="Glycosyltransferase family 28 N-terminal" evidence="11">
    <location>
        <begin position="13"/>
        <end position="149"/>
    </location>
</feature>
<evidence type="ECO:0000256" key="7">
    <source>
        <dbReference type="ARBA" id="ARBA00023136"/>
    </source>
</evidence>
<keyword evidence="6 10" id="KW-0573">Peptidoglycan synthesis</keyword>
<evidence type="ECO:0000256" key="8">
    <source>
        <dbReference type="ARBA" id="ARBA00023306"/>
    </source>
</evidence>
<evidence type="ECO:0000313" key="14">
    <source>
        <dbReference type="Proteomes" id="UP001279642"/>
    </source>
</evidence>
<reference evidence="13 14" key="1">
    <citation type="journal article" date="2016" name="Antonie Van Leeuwenhoek">
        <title>Dongia soli sp. nov., isolated from soil from Dokdo, Korea.</title>
        <authorList>
            <person name="Kim D.U."/>
            <person name="Lee H."/>
            <person name="Kim H."/>
            <person name="Kim S.G."/>
            <person name="Ka J.O."/>
        </authorList>
    </citation>
    <scope>NUCLEOTIDE SEQUENCE [LARGE SCALE GENOMIC DNA]</scope>
    <source>
        <strain evidence="13 14">D78</strain>
    </source>
</reference>
<dbReference type="Proteomes" id="UP001279642">
    <property type="component" value="Unassembled WGS sequence"/>
</dbReference>
<keyword evidence="3 10" id="KW-0328">Glycosyltransferase</keyword>
<feature type="binding site" evidence="10">
    <location>
        <begin position="20"/>
        <end position="22"/>
    </location>
    <ligand>
        <name>UDP-N-acetyl-alpha-D-glucosamine</name>
        <dbReference type="ChEBI" id="CHEBI:57705"/>
    </ligand>
</feature>
<keyword evidence="5 10" id="KW-0133">Cell shape</keyword>
<keyword evidence="1 10" id="KW-1003">Cell membrane</keyword>
<comment type="pathway">
    <text evidence="10">Cell wall biogenesis; peptidoglycan biosynthesis.</text>
</comment>
<gene>
    <name evidence="10 13" type="primary">murG</name>
    <name evidence="13" type="ORF">SMD27_00355</name>
</gene>
<sequence length="381" mass="39851">MTAASMQPGTARILLAAGGTGGHLFPAEALAHELLGRGLAVDLVTDERGQGFGAKLPQVGLHHIAAGGVAGKGAAARLQNVLRLGIGYLQSRRLVKRLRPAVAVGFGGYPSVPPLLAAQHAGVRTVLHEQNAVAGRANRFLLKRASSVATSFERVKFLEQVSAAHRIVTGNPVRPDIAAIAAEPYIAPTGEGPFRLLVVGGSLGARVFGELVPPAIALLPQDLRRRLQLTQQCRAEDLERVAAQYRDMGLAVELQPFFRDIPARLAQTHLLISRAGASTVAELAAAGRPALMIPLPGAIDDHQMANASALADAGGGWAVAQRDLDPSGLAARLEDFMTHPAKLAAAADAARRLGRRDAARALADLVTGLLPAGTVQELEQH</sequence>
<feature type="binding site" evidence="10">
    <location>
        <position position="202"/>
    </location>
    <ligand>
        <name>UDP-N-acetyl-alpha-D-glucosamine</name>
        <dbReference type="ChEBI" id="CHEBI:57705"/>
    </ligand>
</feature>
<dbReference type="NCBIfam" id="TIGR01133">
    <property type="entry name" value="murG"/>
    <property type="match status" value="1"/>
</dbReference>
<evidence type="ECO:0000256" key="1">
    <source>
        <dbReference type="ARBA" id="ARBA00022475"/>
    </source>
</evidence>
<feature type="binding site" evidence="10">
    <location>
        <position position="174"/>
    </location>
    <ligand>
        <name>UDP-N-acetyl-alpha-D-glucosamine</name>
        <dbReference type="ChEBI" id="CHEBI:57705"/>
    </ligand>
</feature>
<evidence type="ECO:0000313" key="13">
    <source>
        <dbReference type="EMBL" id="MDY0881281.1"/>
    </source>
</evidence>
<dbReference type="SUPFAM" id="SSF53756">
    <property type="entry name" value="UDP-Glycosyltransferase/glycogen phosphorylase"/>
    <property type="match status" value="1"/>
</dbReference>
<keyword evidence="14" id="KW-1185">Reference proteome</keyword>
<keyword evidence="9 10" id="KW-0961">Cell wall biogenesis/degradation</keyword>
<evidence type="ECO:0000259" key="12">
    <source>
        <dbReference type="Pfam" id="PF04101"/>
    </source>
</evidence>
<keyword evidence="8 10" id="KW-0131">Cell cycle</keyword>
<evidence type="ECO:0000256" key="6">
    <source>
        <dbReference type="ARBA" id="ARBA00022984"/>
    </source>
</evidence>
<evidence type="ECO:0000256" key="10">
    <source>
        <dbReference type="HAMAP-Rule" id="MF_00033"/>
    </source>
</evidence>
<evidence type="ECO:0000256" key="9">
    <source>
        <dbReference type="ARBA" id="ARBA00023316"/>
    </source>
</evidence>
<dbReference type="EMBL" id="JAXCLW010000001">
    <property type="protein sequence ID" value="MDY0881281.1"/>
    <property type="molecule type" value="Genomic_DNA"/>
</dbReference>
<evidence type="ECO:0000256" key="2">
    <source>
        <dbReference type="ARBA" id="ARBA00022618"/>
    </source>
</evidence>